<feature type="transmembrane region" description="Helical" evidence="1">
    <location>
        <begin position="117"/>
        <end position="137"/>
    </location>
</feature>
<reference evidence="2 3" key="1">
    <citation type="submission" date="2023-05" db="EMBL/GenBank/DDBJ databases">
        <title>Microbacterium dauci sp.nov., Isolated from Carrot Rhizosphere Soil.</title>
        <authorList>
            <person name="Xiao Z."/>
            <person name="Zheng J."/>
        </authorList>
    </citation>
    <scope>NUCLEOTIDE SEQUENCE [LARGE SCALE GENOMIC DNA]</scope>
    <source>
        <strain evidence="2 3">LX3-4</strain>
    </source>
</reference>
<keyword evidence="1" id="KW-1133">Transmembrane helix</keyword>
<gene>
    <name evidence="2" type="ORF">QNI14_03870</name>
</gene>
<evidence type="ECO:0000313" key="3">
    <source>
        <dbReference type="Proteomes" id="UP001321481"/>
    </source>
</evidence>
<comment type="caution">
    <text evidence="2">The sequence shown here is derived from an EMBL/GenBank/DDBJ whole genome shotgun (WGS) entry which is preliminary data.</text>
</comment>
<proteinExistence type="predicted"/>
<dbReference type="Proteomes" id="UP001321481">
    <property type="component" value="Unassembled WGS sequence"/>
</dbReference>
<keyword evidence="3" id="KW-1185">Reference proteome</keyword>
<keyword evidence="1" id="KW-0812">Transmembrane</keyword>
<dbReference type="RefSeq" id="WP_283714995.1">
    <property type="nucleotide sequence ID" value="NZ_JASJND010000002.1"/>
</dbReference>
<organism evidence="2 3">
    <name type="scientific">Microbacterium dauci</name>
    <dbReference type="NCBI Taxonomy" id="3048008"/>
    <lineage>
        <taxon>Bacteria</taxon>
        <taxon>Bacillati</taxon>
        <taxon>Actinomycetota</taxon>
        <taxon>Actinomycetes</taxon>
        <taxon>Micrococcales</taxon>
        <taxon>Microbacteriaceae</taxon>
        <taxon>Microbacterium</taxon>
    </lineage>
</organism>
<evidence type="ECO:0000256" key="1">
    <source>
        <dbReference type="SAM" id="Phobius"/>
    </source>
</evidence>
<feature type="transmembrane region" description="Helical" evidence="1">
    <location>
        <begin position="52"/>
        <end position="85"/>
    </location>
</feature>
<dbReference type="EMBL" id="JASJND010000002">
    <property type="protein sequence ID" value="MDJ1113584.1"/>
    <property type="molecule type" value="Genomic_DNA"/>
</dbReference>
<sequence>MDADRHRSARQMTFIPARAVVAGAFAAWGTIMAVAIVLTVIGAIVAPDRAGWAAFAMLAVTVMSAVLVGLAAVIAWAVSPLLGALPSRGGRIGAWALFGMILGAVLPLVFLGGGGPVGTTGLAVLGGAATLAGGTVANRVRRRTTTR</sequence>
<feature type="transmembrane region" description="Helical" evidence="1">
    <location>
        <begin position="92"/>
        <end position="111"/>
    </location>
</feature>
<keyword evidence="1" id="KW-0472">Membrane</keyword>
<accession>A0ABT6ZBP9</accession>
<name>A0ABT6ZBP9_9MICO</name>
<protein>
    <submittedName>
        <fullName evidence="2">Uncharacterized protein</fullName>
    </submittedName>
</protein>
<evidence type="ECO:0000313" key="2">
    <source>
        <dbReference type="EMBL" id="MDJ1113584.1"/>
    </source>
</evidence>
<feature type="transmembrane region" description="Helical" evidence="1">
    <location>
        <begin position="20"/>
        <end position="46"/>
    </location>
</feature>